<evidence type="ECO:0000256" key="4">
    <source>
        <dbReference type="SAM" id="MobiDB-lite"/>
    </source>
</evidence>
<dbReference type="Proteomes" id="UP001310594">
    <property type="component" value="Unassembled WGS sequence"/>
</dbReference>
<evidence type="ECO:0000313" key="7">
    <source>
        <dbReference type="Proteomes" id="UP001310594"/>
    </source>
</evidence>
<dbReference type="AlphaFoldDB" id="A0AAN7WFM4"/>
<protein>
    <recommendedName>
        <fullName evidence="5">CST complex subunit Stn1 N-terminal domain-containing protein</fullName>
    </recommendedName>
</protein>
<dbReference type="Pfam" id="PF10451">
    <property type="entry name" value="Stn1"/>
    <property type="match status" value="1"/>
</dbReference>
<organism evidence="6 7">
    <name type="scientific">Elasticomyces elasticus</name>
    <dbReference type="NCBI Taxonomy" id="574655"/>
    <lineage>
        <taxon>Eukaryota</taxon>
        <taxon>Fungi</taxon>
        <taxon>Dikarya</taxon>
        <taxon>Ascomycota</taxon>
        <taxon>Pezizomycotina</taxon>
        <taxon>Dothideomycetes</taxon>
        <taxon>Dothideomycetidae</taxon>
        <taxon>Mycosphaerellales</taxon>
        <taxon>Teratosphaeriaceae</taxon>
        <taxon>Elasticomyces</taxon>
    </lineage>
</organism>
<evidence type="ECO:0000256" key="3">
    <source>
        <dbReference type="ARBA" id="ARBA00022895"/>
    </source>
</evidence>
<keyword evidence="2" id="KW-0158">Chromosome</keyword>
<reference evidence="6" key="1">
    <citation type="submission" date="2023-08" db="EMBL/GenBank/DDBJ databases">
        <title>Black Yeasts Isolated from many extreme environments.</title>
        <authorList>
            <person name="Coleine C."/>
            <person name="Stajich J.E."/>
            <person name="Selbmann L."/>
        </authorList>
    </citation>
    <scope>NUCLEOTIDE SEQUENCE</scope>
    <source>
        <strain evidence="6">CCFEE 5810</strain>
    </source>
</reference>
<dbReference type="EMBL" id="JAVRQU010000002">
    <property type="protein sequence ID" value="KAK5706084.1"/>
    <property type="molecule type" value="Genomic_DNA"/>
</dbReference>
<dbReference type="InterPro" id="IPR012340">
    <property type="entry name" value="NA-bd_OB-fold"/>
</dbReference>
<evidence type="ECO:0000256" key="1">
    <source>
        <dbReference type="ARBA" id="ARBA00004574"/>
    </source>
</evidence>
<comment type="caution">
    <text evidence="6">The sequence shown here is derived from an EMBL/GenBank/DDBJ whole genome shotgun (WGS) entry which is preliminary data.</text>
</comment>
<dbReference type="InterPro" id="IPR018856">
    <property type="entry name" value="Stn1_N"/>
</dbReference>
<name>A0AAN7WFM4_9PEZI</name>
<accession>A0AAN7WFM4</accession>
<feature type="region of interest" description="Disordered" evidence="4">
    <location>
        <begin position="205"/>
        <end position="261"/>
    </location>
</feature>
<dbReference type="Gene3D" id="2.40.50.140">
    <property type="entry name" value="Nucleic acid-binding proteins"/>
    <property type="match status" value="1"/>
</dbReference>
<dbReference type="CDD" id="cd03524">
    <property type="entry name" value="RPA2_OBF_family"/>
    <property type="match status" value="1"/>
</dbReference>
<dbReference type="SUPFAM" id="SSF50249">
    <property type="entry name" value="Nucleic acid-binding proteins"/>
    <property type="match status" value="1"/>
</dbReference>
<evidence type="ECO:0000256" key="2">
    <source>
        <dbReference type="ARBA" id="ARBA00022454"/>
    </source>
</evidence>
<proteinExistence type="predicted"/>
<feature type="compositionally biased region" description="Basic and acidic residues" evidence="4">
    <location>
        <begin position="221"/>
        <end position="235"/>
    </location>
</feature>
<evidence type="ECO:0000313" key="6">
    <source>
        <dbReference type="EMBL" id="KAK5706084.1"/>
    </source>
</evidence>
<comment type="subcellular location">
    <subcellularLocation>
        <location evidence="1">Chromosome</location>
        <location evidence="1">Telomere</location>
    </subcellularLocation>
</comment>
<dbReference type="GO" id="GO:0000781">
    <property type="term" value="C:chromosome, telomeric region"/>
    <property type="evidence" value="ECO:0007669"/>
    <property type="project" value="UniProtKB-SubCell"/>
</dbReference>
<feature type="domain" description="CST complex subunit Stn1 N-terminal" evidence="5">
    <location>
        <begin position="46"/>
        <end position="95"/>
    </location>
</feature>
<evidence type="ECO:0000259" key="5">
    <source>
        <dbReference type="Pfam" id="PF10451"/>
    </source>
</evidence>
<sequence>MNASANAPTIYPKRYFAASPTFNAWNKVTSKIIHHDLHTERGFEGQNLYFYHNHPIHYVRIVGILVDIVTRGRNGEYTILTIDDSSGECIDVKITSLATVAGNEKGYASNTGVENVDVHVTLGLPTLYLNFQPVQIGEVLEVKGTISVFRKERQIELKRLFLVPGTNAEASEWRKTAMWISTILSRPWVLADKERDAMDKRIKREEVDEKKMSNRRRAKDAKHDEERKRYEEKREAKRKRAESRMNEGALKGSSILPTPWD</sequence>
<gene>
    <name evidence="6" type="ORF">LTR97_001070</name>
</gene>
<keyword evidence="3" id="KW-0779">Telomere</keyword>